<comment type="caution">
    <text evidence="2">The sequence shown here is derived from an EMBL/GenBank/DDBJ whole genome shotgun (WGS) entry which is preliminary data.</text>
</comment>
<sequence>MAERGRAHDVAGWSRRPSRRPRHWPVDRFSSAACGGIDFGVNDFKKKNGINIVPAVFQ</sequence>
<feature type="region of interest" description="Disordered" evidence="1">
    <location>
        <begin position="1"/>
        <end position="22"/>
    </location>
</feature>
<evidence type="ECO:0000313" key="2">
    <source>
        <dbReference type="EMBL" id="CAG9127494.1"/>
    </source>
</evidence>
<dbReference type="EMBL" id="CAJHNJ030000034">
    <property type="protein sequence ID" value="CAG9127494.1"/>
    <property type="molecule type" value="Genomic_DNA"/>
</dbReference>
<name>A0A8S4FJR4_PLUXY</name>
<gene>
    <name evidence="2" type="ORF">PLXY2_LOCUS8978</name>
</gene>
<evidence type="ECO:0000256" key="1">
    <source>
        <dbReference type="SAM" id="MobiDB-lite"/>
    </source>
</evidence>
<accession>A0A8S4FJR4</accession>
<evidence type="ECO:0000313" key="3">
    <source>
        <dbReference type="Proteomes" id="UP000653454"/>
    </source>
</evidence>
<reference evidence="2" key="1">
    <citation type="submission" date="2020-11" db="EMBL/GenBank/DDBJ databases">
        <authorList>
            <person name="Whiteford S."/>
        </authorList>
    </citation>
    <scope>NUCLEOTIDE SEQUENCE</scope>
</reference>
<keyword evidence="3" id="KW-1185">Reference proteome</keyword>
<protein>
    <submittedName>
        <fullName evidence="2">(diamondback moth) hypothetical protein</fullName>
    </submittedName>
</protein>
<proteinExistence type="predicted"/>
<dbReference type="AlphaFoldDB" id="A0A8S4FJR4"/>
<dbReference type="Proteomes" id="UP000653454">
    <property type="component" value="Unassembled WGS sequence"/>
</dbReference>
<organism evidence="2 3">
    <name type="scientific">Plutella xylostella</name>
    <name type="common">Diamondback moth</name>
    <name type="synonym">Plutella maculipennis</name>
    <dbReference type="NCBI Taxonomy" id="51655"/>
    <lineage>
        <taxon>Eukaryota</taxon>
        <taxon>Metazoa</taxon>
        <taxon>Ecdysozoa</taxon>
        <taxon>Arthropoda</taxon>
        <taxon>Hexapoda</taxon>
        <taxon>Insecta</taxon>
        <taxon>Pterygota</taxon>
        <taxon>Neoptera</taxon>
        <taxon>Endopterygota</taxon>
        <taxon>Lepidoptera</taxon>
        <taxon>Glossata</taxon>
        <taxon>Ditrysia</taxon>
        <taxon>Yponomeutoidea</taxon>
        <taxon>Plutellidae</taxon>
        <taxon>Plutella</taxon>
    </lineage>
</organism>